<sequence length="211" mass="23899">MNTEIVDLLLAKGMIRVAGIQLALLKQLIVFLEPFQRATLALEKFKSPTLHKVAFWCYTLIHNLKPVYTEIVNDVAVVEVETDFTPIIDLKWILVPIFEETFVLKVIHIVVVLLAPVMNARLPKLNIDNDDIRQGKDALKEFLTRIGDGEEDFTTCMLESPRSRLGNMPRRSSALLQCTTFLIVTMRRIRSISVMVNMRMQPACVSGSISS</sequence>
<organism evidence="1 2">
    <name type="scientific">Hyaloperonospora arabidopsidis (strain Emoy2)</name>
    <name type="common">Downy mildew agent</name>
    <name type="synonym">Peronospora arabidopsidis</name>
    <dbReference type="NCBI Taxonomy" id="559515"/>
    <lineage>
        <taxon>Eukaryota</taxon>
        <taxon>Sar</taxon>
        <taxon>Stramenopiles</taxon>
        <taxon>Oomycota</taxon>
        <taxon>Peronosporomycetes</taxon>
        <taxon>Peronosporales</taxon>
        <taxon>Peronosporaceae</taxon>
        <taxon>Hyaloperonospora</taxon>
    </lineage>
</organism>
<dbReference type="InParanoid" id="M4B824"/>
<dbReference type="AlphaFoldDB" id="M4B824"/>
<keyword evidence="2" id="KW-1185">Reference proteome</keyword>
<dbReference type="EMBL" id="JH597957">
    <property type="status" value="NOT_ANNOTATED_CDS"/>
    <property type="molecule type" value="Genomic_DNA"/>
</dbReference>
<dbReference type="VEuPathDB" id="FungiDB:HpaG802426"/>
<dbReference type="Proteomes" id="UP000011713">
    <property type="component" value="Unassembled WGS sequence"/>
</dbReference>
<proteinExistence type="predicted"/>
<reference evidence="1" key="2">
    <citation type="submission" date="2015-06" db="UniProtKB">
        <authorList>
            <consortium name="EnsemblProtists"/>
        </authorList>
    </citation>
    <scope>IDENTIFICATION</scope>
    <source>
        <strain evidence="1">Emoy2</strain>
    </source>
</reference>
<dbReference type="EnsemblProtists" id="HpaT802426">
    <property type="protein sequence ID" value="HpaP802426"/>
    <property type="gene ID" value="HpaG802426"/>
</dbReference>
<protein>
    <submittedName>
        <fullName evidence="1">Uncharacterized protein</fullName>
    </submittedName>
</protein>
<reference evidence="2" key="1">
    <citation type="journal article" date="2010" name="Science">
        <title>Signatures of adaptation to obligate biotrophy in the Hyaloperonospora arabidopsidis genome.</title>
        <authorList>
            <person name="Baxter L."/>
            <person name="Tripathy S."/>
            <person name="Ishaque N."/>
            <person name="Boot N."/>
            <person name="Cabral A."/>
            <person name="Kemen E."/>
            <person name="Thines M."/>
            <person name="Ah-Fong A."/>
            <person name="Anderson R."/>
            <person name="Badejoko W."/>
            <person name="Bittner-Eddy P."/>
            <person name="Boore J.L."/>
            <person name="Chibucos M.C."/>
            <person name="Coates M."/>
            <person name="Dehal P."/>
            <person name="Delehaunty K."/>
            <person name="Dong S."/>
            <person name="Downton P."/>
            <person name="Dumas B."/>
            <person name="Fabro G."/>
            <person name="Fronick C."/>
            <person name="Fuerstenberg S.I."/>
            <person name="Fulton L."/>
            <person name="Gaulin E."/>
            <person name="Govers F."/>
            <person name="Hughes L."/>
            <person name="Humphray S."/>
            <person name="Jiang R.H."/>
            <person name="Judelson H."/>
            <person name="Kamoun S."/>
            <person name="Kyung K."/>
            <person name="Meijer H."/>
            <person name="Minx P."/>
            <person name="Morris P."/>
            <person name="Nelson J."/>
            <person name="Phuntumart V."/>
            <person name="Qutob D."/>
            <person name="Rehmany A."/>
            <person name="Rougon-Cardoso A."/>
            <person name="Ryden P."/>
            <person name="Torto-Alalibo T."/>
            <person name="Studholme D."/>
            <person name="Wang Y."/>
            <person name="Win J."/>
            <person name="Wood J."/>
            <person name="Clifton S.W."/>
            <person name="Rogers J."/>
            <person name="Van den Ackerveken G."/>
            <person name="Jones J.D."/>
            <person name="McDowell J.M."/>
            <person name="Beynon J."/>
            <person name="Tyler B.M."/>
        </authorList>
    </citation>
    <scope>NUCLEOTIDE SEQUENCE [LARGE SCALE GENOMIC DNA]</scope>
    <source>
        <strain evidence="2">Emoy2</strain>
    </source>
</reference>
<evidence type="ECO:0000313" key="2">
    <source>
        <dbReference type="Proteomes" id="UP000011713"/>
    </source>
</evidence>
<dbReference type="HOGENOM" id="CLU_1306929_0_0_1"/>
<name>M4B824_HYAAE</name>
<evidence type="ECO:0000313" key="1">
    <source>
        <dbReference type="EnsemblProtists" id="HpaP802426"/>
    </source>
</evidence>
<accession>M4B824</accession>
<dbReference type="STRING" id="559515.M4B824"/>